<reference evidence="2" key="1">
    <citation type="submission" date="2017-05" db="UniProtKB">
        <authorList>
            <consortium name="EnsemblMetazoa"/>
        </authorList>
    </citation>
    <scope>IDENTIFICATION</scope>
</reference>
<feature type="region of interest" description="Disordered" evidence="1">
    <location>
        <begin position="45"/>
        <end position="77"/>
    </location>
</feature>
<evidence type="ECO:0008006" key="3">
    <source>
        <dbReference type="Google" id="ProtNLM"/>
    </source>
</evidence>
<dbReference type="AlphaFoldDB" id="A0A1X7VES6"/>
<accession>A0A1X7VES6</accession>
<dbReference type="PANTHER" id="PTHR37984:SF13">
    <property type="entry name" value="RIBONUCLEASE H"/>
    <property type="match status" value="1"/>
</dbReference>
<dbReference type="InParanoid" id="A0A1X7VES6"/>
<protein>
    <recommendedName>
        <fullName evidence="3">Peptidase A2 domain-containing protein</fullName>
    </recommendedName>
</protein>
<dbReference type="InterPro" id="IPR050951">
    <property type="entry name" value="Retrovirus_Pol_polyprotein"/>
</dbReference>
<dbReference type="SUPFAM" id="SSF50630">
    <property type="entry name" value="Acid proteases"/>
    <property type="match status" value="1"/>
</dbReference>
<dbReference type="InterPro" id="IPR021109">
    <property type="entry name" value="Peptidase_aspartic_dom_sf"/>
</dbReference>
<sequence>MLRDRIICGVNDKAMQKRLLSEADLSLDNMVKVAQAVERAAKNAMTMSSGSSIGASRTKDVHKTDCEHKRSHRRDGVTTDVDKNHLASLCCFNKAKFHGFYKIGHIKKACRNTKGTPPVKHKPVIKHIVDNANEEEPAQEYDIFQVQKRTQLVNPLMVIIEVEGSEIMVEVDTGASVSSVFERTYDKYWPNNTLWKSAVTLRTYSKETLRTLDQVLEEQQSLLKERLGTLTGYEAFLQVDESAKAKYCKARSVPYAI</sequence>
<evidence type="ECO:0000313" key="2">
    <source>
        <dbReference type="EnsemblMetazoa" id="Aqu2.1.38027_001"/>
    </source>
</evidence>
<proteinExistence type="predicted"/>
<dbReference type="EnsemblMetazoa" id="Aqu2.1.38027_001">
    <property type="protein sequence ID" value="Aqu2.1.38027_001"/>
    <property type="gene ID" value="Aqu2.1.38027"/>
</dbReference>
<dbReference type="PANTHER" id="PTHR37984">
    <property type="entry name" value="PROTEIN CBG26694"/>
    <property type="match status" value="1"/>
</dbReference>
<evidence type="ECO:0000256" key="1">
    <source>
        <dbReference type="SAM" id="MobiDB-lite"/>
    </source>
</evidence>
<name>A0A1X7VES6_AMPQE</name>
<organism evidence="2">
    <name type="scientific">Amphimedon queenslandica</name>
    <name type="common">Sponge</name>
    <dbReference type="NCBI Taxonomy" id="400682"/>
    <lineage>
        <taxon>Eukaryota</taxon>
        <taxon>Metazoa</taxon>
        <taxon>Porifera</taxon>
        <taxon>Demospongiae</taxon>
        <taxon>Heteroscleromorpha</taxon>
        <taxon>Haplosclerida</taxon>
        <taxon>Niphatidae</taxon>
        <taxon>Amphimedon</taxon>
    </lineage>
</organism>
<feature type="compositionally biased region" description="Basic and acidic residues" evidence="1">
    <location>
        <begin position="57"/>
        <end position="77"/>
    </location>
</feature>
<feature type="compositionally biased region" description="Polar residues" evidence="1">
    <location>
        <begin position="45"/>
        <end position="55"/>
    </location>
</feature>